<accession>A0A7U9TL52</accession>
<dbReference type="Proteomes" id="UP000620133">
    <property type="component" value="Chromosome"/>
</dbReference>
<evidence type="ECO:0000313" key="2">
    <source>
        <dbReference type="Proteomes" id="UP000620133"/>
    </source>
</evidence>
<reference evidence="1" key="1">
    <citation type="submission" date="2021-01" db="EMBL/GenBank/DDBJ databases">
        <title>Draft genome sequence of Acholeplasmataceae bacterium strain Mahy22.</title>
        <authorList>
            <person name="Watanabe M."/>
            <person name="Kojima H."/>
            <person name="Fukui M."/>
        </authorList>
    </citation>
    <scope>NUCLEOTIDE SEQUENCE</scope>
    <source>
        <strain evidence="1">Mahy22</strain>
    </source>
</reference>
<dbReference type="RefSeq" id="WP_176240003.1">
    <property type="nucleotide sequence ID" value="NZ_AP024412.1"/>
</dbReference>
<dbReference type="KEGG" id="manr:MPAN_004580"/>
<organism evidence="1 2">
    <name type="scientific">Mariniplasma anaerobium</name>
    <dbReference type="NCBI Taxonomy" id="2735436"/>
    <lineage>
        <taxon>Bacteria</taxon>
        <taxon>Bacillati</taxon>
        <taxon>Mycoplasmatota</taxon>
        <taxon>Mollicutes</taxon>
        <taxon>Acholeplasmatales</taxon>
        <taxon>Acholeplasmataceae</taxon>
        <taxon>Mariniplasma</taxon>
    </lineage>
</organism>
<dbReference type="AlphaFoldDB" id="A0A7U9TL52"/>
<keyword evidence="2" id="KW-1185">Reference proteome</keyword>
<protein>
    <submittedName>
        <fullName evidence="1">Uncharacterized protein</fullName>
    </submittedName>
</protein>
<gene>
    <name evidence="1" type="ORF">MPAN_004580</name>
</gene>
<proteinExistence type="predicted"/>
<name>A0A7U9TL52_9MOLU</name>
<sequence>MHLYDFFKMENMQEKVESQLQEIQNKRNVKYSDAEIKYIKIKFIVPEDVLANSFSQVLSFDVLDKSMVEIYDIIKEKHQNDMLFIAHWGNCTSDDEGAHETEPYIKHKGQLIDHWDYDEKKQEYYNIETYFEMDKTQYDIETFSYIIEDFEDFELYHGYLVDKSKLESFKTYMEFKDKPNASQQMIANYIDSVIGCFSGVHEYEILFLLIK</sequence>
<evidence type="ECO:0000313" key="1">
    <source>
        <dbReference type="EMBL" id="BCR35565.1"/>
    </source>
</evidence>
<dbReference type="EMBL" id="AP024412">
    <property type="protein sequence ID" value="BCR35565.1"/>
    <property type="molecule type" value="Genomic_DNA"/>
</dbReference>